<evidence type="ECO:0000256" key="8">
    <source>
        <dbReference type="ARBA" id="ARBA00023002"/>
    </source>
</evidence>
<dbReference type="GO" id="GO:0005829">
    <property type="term" value="C:cytosol"/>
    <property type="evidence" value="ECO:0007669"/>
    <property type="project" value="TreeGrafter"/>
</dbReference>
<dbReference type="InterPro" id="IPR012131">
    <property type="entry name" value="Hstdl_DH"/>
</dbReference>
<feature type="binding site" evidence="12 15">
    <location>
        <position position="124"/>
    </location>
    <ligand>
        <name>NAD(+)</name>
        <dbReference type="ChEBI" id="CHEBI:57540"/>
    </ligand>
</feature>
<sequence>MRVFRYPEQATWDSIVTRPSLDTRQTEERVLPILEAVRTQGDAAVKEFTMRFDGAMPEALLVTDQERKQAAALLSEELKAAIRQAYANIKKFHEAQREAEVVVETMPGVRCWRRSVAIQRVGIYVPGGTAPLFSTVLMLAVPAAVAGCPEIVMCTPPAKDGSVNPAILFTADLAGVHKIYKIGGAQAVAAMAYGTEAVPRVDKIFGPGNQYVTVAKQLVSKEGVAIDMPAGPSEVLVIADATANPAYVAVDLLSQAEHGADSHVMLVTDSETLLMAVQEEVARQLAELPRRALAEPALEHSRLILVRDLNEAVALSNRYAPEHLIMAVSEAEAWSEQVVNAGSVFLGHLTPESVGDYASGTNHTLPTNGYARAYSGVSLDSFIKKITYQRLSAQGLQHLGRHVAHMAEAESLDAHKNAVLLRLQDLD</sequence>
<dbReference type="Gene3D" id="3.40.50.1980">
    <property type="entry name" value="Nitrogenase molybdenum iron protein domain"/>
    <property type="match status" value="2"/>
</dbReference>
<evidence type="ECO:0000256" key="2">
    <source>
        <dbReference type="ARBA" id="ARBA00004940"/>
    </source>
</evidence>
<feature type="binding site" evidence="12 16">
    <location>
        <position position="415"/>
    </location>
    <ligand>
        <name>substrate</name>
    </ligand>
</feature>
<feature type="active site" description="Proton acceptor" evidence="12 14">
    <location>
        <position position="323"/>
    </location>
</feature>
<proteinExistence type="inferred from homology"/>
<evidence type="ECO:0000256" key="11">
    <source>
        <dbReference type="ARBA" id="ARBA00049489"/>
    </source>
</evidence>
<evidence type="ECO:0000256" key="4">
    <source>
        <dbReference type="ARBA" id="ARBA00012965"/>
    </source>
</evidence>
<keyword evidence="8 12" id="KW-0560">Oxidoreductase</keyword>
<dbReference type="InterPro" id="IPR001692">
    <property type="entry name" value="Histidinol_DH_CS"/>
</dbReference>
<dbReference type="AlphaFoldDB" id="A0A1G9FEH6"/>
<feature type="binding site" evidence="12 16">
    <location>
        <position position="258"/>
    </location>
    <ligand>
        <name>substrate</name>
    </ligand>
</feature>
<dbReference type="NCBIfam" id="TIGR00069">
    <property type="entry name" value="hisD"/>
    <property type="match status" value="1"/>
</dbReference>
<evidence type="ECO:0000256" key="5">
    <source>
        <dbReference type="ARBA" id="ARBA00022605"/>
    </source>
</evidence>
<evidence type="ECO:0000313" key="19">
    <source>
        <dbReference type="EMBL" id="SDK86747.1"/>
    </source>
</evidence>
<evidence type="ECO:0000256" key="1">
    <source>
        <dbReference type="ARBA" id="ARBA00003850"/>
    </source>
</evidence>
<keyword evidence="9 12" id="KW-0520">NAD</keyword>
<keyword evidence="10 12" id="KW-0368">Histidine biosynthesis</keyword>
<comment type="cofactor">
    <cofactor evidence="12 17">
        <name>Zn(2+)</name>
        <dbReference type="ChEBI" id="CHEBI:29105"/>
    </cofactor>
    <text evidence="12 17">Binds 1 zinc ion per subunit.</text>
</comment>
<dbReference type="GO" id="GO:0008270">
    <property type="term" value="F:zinc ion binding"/>
    <property type="evidence" value="ECO:0007669"/>
    <property type="project" value="UniProtKB-UniRule"/>
</dbReference>
<feature type="binding site" evidence="12 16">
    <location>
        <position position="233"/>
    </location>
    <ligand>
        <name>substrate</name>
    </ligand>
</feature>
<evidence type="ECO:0000256" key="3">
    <source>
        <dbReference type="ARBA" id="ARBA00010178"/>
    </source>
</evidence>
<feature type="binding site" evidence="12 16">
    <location>
        <position position="410"/>
    </location>
    <ligand>
        <name>substrate</name>
    </ligand>
</feature>
<feature type="binding site" evidence="12 17">
    <location>
        <position position="255"/>
    </location>
    <ligand>
        <name>Zn(2+)</name>
        <dbReference type="ChEBI" id="CHEBI:29105"/>
    </ligand>
</feature>
<evidence type="ECO:0000256" key="14">
    <source>
        <dbReference type="PIRSR" id="PIRSR000099-1"/>
    </source>
</evidence>
<evidence type="ECO:0000313" key="20">
    <source>
        <dbReference type="Proteomes" id="UP000198510"/>
    </source>
</evidence>
<feature type="binding site" evidence="12 17">
    <location>
        <position position="356"/>
    </location>
    <ligand>
        <name>Zn(2+)</name>
        <dbReference type="ChEBI" id="CHEBI:29105"/>
    </ligand>
</feature>
<feature type="binding site" evidence="12 15">
    <location>
        <position position="186"/>
    </location>
    <ligand>
        <name>NAD(+)</name>
        <dbReference type="ChEBI" id="CHEBI:57540"/>
    </ligand>
</feature>
<dbReference type="PANTHER" id="PTHR21256">
    <property type="entry name" value="HISTIDINOL DEHYDROGENASE HDH"/>
    <property type="match status" value="1"/>
</dbReference>
<evidence type="ECO:0000256" key="10">
    <source>
        <dbReference type="ARBA" id="ARBA00023102"/>
    </source>
</evidence>
<evidence type="ECO:0000256" key="9">
    <source>
        <dbReference type="ARBA" id="ARBA00023027"/>
    </source>
</evidence>
<evidence type="ECO:0000256" key="16">
    <source>
        <dbReference type="PIRSR" id="PIRSR000099-3"/>
    </source>
</evidence>
<protein>
    <recommendedName>
        <fullName evidence="4 12">Histidinol dehydrogenase</fullName>
        <shortName evidence="12">HDH</shortName>
        <ecNumber evidence="4 12">1.1.1.23</ecNumber>
    </recommendedName>
</protein>
<keyword evidence="6 12" id="KW-0479">Metal-binding</keyword>
<keyword evidence="7 12" id="KW-0862">Zinc</keyword>
<dbReference type="CDD" id="cd06572">
    <property type="entry name" value="Histidinol_dh"/>
    <property type="match status" value="1"/>
</dbReference>
<dbReference type="GO" id="GO:0000105">
    <property type="term" value="P:L-histidine biosynthetic process"/>
    <property type="evidence" value="ECO:0007669"/>
    <property type="project" value="UniProtKB-UniRule"/>
</dbReference>
<keyword evidence="20" id="KW-1185">Reference proteome</keyword>
<dbReference type="EMBL" id="FNFO01000003">
    <property type="protein sequence ID" value="SDK86747.1"/>
    <property type="molecule type" value="Genomic_DNA"/>
</dbReference>
<evidence type="ECO:0000256" key="13">
    <source>
        <dbReference type="PIRNR" id="PIRNR000099"/>
    </source>
</evidence>
<dbReference type="PANTHER" id="PTHR21256:SF2">
    <property type="entry name" value="HISTIDINE BIOSYNTHESIS TRIFUNCTIONAL PROTEIN"/>
    <property type="match status" value="1"/>
</dbReference>
<feature type="binding site" evidence="12 17">
    <location>
        <position position="415"/>
    </location>
    <ligand>
        <name>Zn(2+)</name>
        <dbReference type="ChEBI" id="CHEBI:29105"/>
    </ligand>
</feature>
<dbReference type="PROSITE" id="PS00611">
    <property type="entry name" value="HISOL_DEHYDROGENASE"/>
    <property type="match status" value="1"/>
</dbReference>
<feature type="binding site" evidence="12 16">
    <location>
        <position position="356"/>
    </location>
    <ligand>
        <name>substrate</name>
    </ligand>
</feature>
<evidence type="ECO:0000256" key="6">
    <source>
        <dbReference type="ARBA" id="ARBA00022723"/>
    </source>
</evidence>
<feature type="binding site" evidence="12 15">
    <location>
        <position position="209"/>
    </location>
    <ligand>
        <name>NAD(+)</name>
        <dbReference type="ChEBI" id="CHEBI:57540"/>
    </ligand>
</feature>
<feature type="active site" description="Proton acceptor" evidence="12 14">
    <location>
        <position position="322"/>
    </location>
</feature>
<dbReference type="HAMAP" id="MF_01024">
    <property type="entry name" value="HisD"/>
    <property type="match status" value="1"/>
</dbReference>
<comment type="function">
    <text evidence="1 12">Catalyzes the sequential NAD-dependent oxidations of L-histidinol to L-histidinaldehyde and then to L-histidine.</text>
</comment>
<dbReference type="PRINTS" id="PR00083">
    <property type="entry name" value="HOLDHDRGNASE"/>
</dbReference>
<keyword evidence="5 12" id="KW-0028">Amino-acid biosynthesis</keyword>
<dbReference type="STRING" id="1075417.SAMN05421823_103754"/>
<feature type="binding site" evidence="12 16">
    <location>
        <position position="323"/>
    </location>
    <ligand>
        <name>substrate</name>
    </ligand>
</feature>
<dbReference type="Proteomes" id="UP000198510">
    <property type="component" value="Unassembled WGS sequence"/>
</dbReference>
<dbReference type="GO" id="GO:0051287">
    <property type="term" value="F:NAD binding"/>
    <property type="evidence" value="ECO:0007669"/>
    <property type="project" value="InterPro"/>
</dbReference>
<gene>
    <name evidence="12" type="primary">hisD</name>
    <name evidence="19" type="ORF">SAMN05421823_103754</name>
</gene>
<evidence type="ECO:0000256" key="17">
    <source>
        <dbReference type="PIRSR" id="PIRSR000099-4"/>
    </source>
</evidence>
<dbReference type="FunFam" id="1.20.5.1300:FF:000002">
    <property type="entry name" value="Histidinol dehydrogenase, chloroplastic"/>
    <property type="match status" value="1"/>
</dbReference>
<dbReference type="GO" id="GO:0004399">
    <property type="term" value="F:histidinol dehydrogenase activity"/>
    <property type="evidence" value="ECO:0007669"/>
    <property type="project" value="UniProtKB-UniRule"/>
</dbReference>
<evidence type="ECO:0000256" key="18">
    <source>
        <dbReference type="RuleBase" id="RU004175"/>
    </source>
</evidence>
<dbReference type="FunFam" id="3.40.50.1980:FF:000002">
    <property type="entry name" value="Histidinol dehydrogenase, chloroplastic"/>
    <property type="match status" value="1"/>
</dbReference>
<dbReference type="SUPFAM" id="SSF53720">
    <property type="entry name" value="ALDH-like"/>
    <property type="match status" value="1"/>
</dbReference>
<dbReference type="Pfam" id="PF00815">
    <property type="entry name" value="Histidinol_dh"/>
    <property type="match status" value="1"/>
</dbReference>
<dbReference type="RefSeq" id="WP_089681737.1">
    <property type="nucleotide sequence ID" value="NZ_FNFO01000003.1"/>
</dbReference>
<dbReference type="OrthoDB" id="9805269at2"/>
<dbReference type="InterPro" id="IPR022695">
    <property type="entry name" value="Histidinol_DH_monofunct"/>
</dbReference>
<dbReference type="UniPathway" id="UPA00031">
    <property type="reaction ID" value="UER00014"/>
</dbReference>
<feature type="binding site" evidence="12 16">
    <location>
        <position position="255"/>
    </location>
    <ligand>
        <name>substrate</name>
    </ligand>
</feature>
<comment type="similarity">
    <text evidence="3 12 13 18">Belongs to the histidinol dehydrogenase family.</text>
</comment>
<comment type="catalytic activity">
    <reaction evidence="11 12">
        <text>L-histidinol + 2 NAD(+) + H2O = L-histidine + 2 NADH + 3 H(+)</text>
        <dbReference type="Rhea" id="RHEA:20641"/>
        <dbReference type="ChEBI" id="CHEBI:15377"/>
        <dbReference type="ChEBI" id="CHEBI:15378"/>
        <dbReference type="ChEBI" id="CHEBI:57540"/>
        <dbReference type="ChEBI" id="CHEBI:57595"/>
        <dbReference type="ChEBI" id="CHEBI:57699"/>
        <dbReference type="ChEBI" id="CHEBI:57945"/>
        <dbReference type="EC" id="1.1.1.23"/>
    </reaction>
</comment>
<dbReference type="PIRSF" id="PIRSF000099">
    <property type="entry name" value="Histidinol_dh"/>
    <property type="match status" value="1"/>
</dbReference>
<dbReference type="InterPro" id="IPR016161">
    <property type="entry name" value="Ald_DH/histidinol_DH"/>
</dbReference>
<evidence type="ECO:0000256" key="7">
    <source>
        <dbReference type="ARBA" id="ARBA00022833"/>
    </source>
</evidence>
<reference evidence="19 20" key="1">
    <citation type="submission" date="2016-10" db="EMBL/GenBank/DDBJ databases">
        <authorList>
            <person name="de Groot N.N."/>
        </authorList>
    </citation>
    <scope>NUCLEOTIDE SEQUENCE [LARGE SCALE GENOMIC DNA]</scope>
    <source>
        <strain evidence="19 20">DSM 25186</strain>
    </source>
</reference>
<feature type="binding site" evidence="12 17">
    <location>
        <position position="258"/>
    </location>
    <ligand>
        <name>Zn(2+)</name>
        <dbReference type="ChEBI" id="CHEBI:29105"/>
    </ligand>
</feature>
<comment type="pathway">
    <text evidence="2 12">Amino-acid biosynthesis; L-histidine biosynthesis; L-histidine from 5-phospho-alpha-D-ribose 1-diphosphate: step 9/9.</text>
</comment>
<organism evidence="19 20">
    <name type="scientific">Catalinimonas alkaloidigena</name>
    <dbReference type="NCBI Taxonomy" id="1075417"/>
    <lineage>
        <taxon>Bacteria</taxon>
        <taxon>Pseudomonadati</taxon>
        <taxon>Bacteroidota</taxon>
        <taxon>Cytophagia</taxon>
        <taxon>Cytophagales</taxon>
        <taxon>Catalimonadaceae</taxon>
        <taxon>Catalinimonas</taxon>
    </lineage>
</organism>
<accession>A0A1G9FEH6</accession>
<evidence type="ECO:0000256" key="12">
    <source>
        <dbReference type="HAMAP-Rule" id="MF_01024"/>
    </source>
</evidence>
<dbReference type="Gene3D" id="1.20.5.1300">
    <property type="match status" value="1"/>
</dbReference>
<name>A0A1G9FEH6_9BACT</name>
<dbReference type="EC" id="1.1.1.23" evidence="4 12"/>
<evidence type="ECO:0000256" key="15">
    <source>
        <dbReference type="PIRSR" id="PIRSR000099-2"/>
    </source>
</evidence>
<dbReference type="FunFam" id="3.40.50.1980:FF:000001">
    <property type="entry name" value="Histidinol dehydrogenase"/>
    <property type="match status" value="1"/>
</dbReference>